<protein>
    <recommendedName>
        <fullName evidence="2">Probable nitronate monooxygenase</fullName>
    </recommendedName>
</protein>
<dbReference type="RefSeq" id="WP_060800373.1">
    <property type="nucleotide sequence ID" value="NZ_KQ957101.1"/>
</dbReference>
<organism evidence="6">
    <name type="scientific">Peptoniphilus harei</name>
    <dbReference type="NCBI Taxonomy" id="54005"/>
    <lineage>
        <taxon>Bacteria</taxon>
        <taxon>Bacillati</taxon>
        <taxon>Bacillota</taxon>
        <taxon>Tissierellia</taxon>
        <taxon>Tissierellales</taxon>
        <taxon>Peptoniphilaceae</taxon>
        <taxon>Peptoniphilus</taxon>
    </lineage>
</organism>
<reference evidence="6 7" key="1">
    <citation type="submission" date="2016-01" db="EMBL/GenBank/DDBJ databases">
        <authorList>
            <person name="Oliw E.H."/>
        </authorList>
    </citation>
    <scope>NUCLEOTIDE SEQUENCE [LARGE SCALE GENOMIC DNA]</scope>
    <source>
        <strain evidence="6 7">CMW7756A</strain>
    </source>
</reference>
<dbReference type="PANTHER" id="PTHR32332:SF20">
    <property type="entry name" value="2-NITROPROPANE DIOXYGENASE-LIKE PROTEIN"/>
    <property type="match status" value="1"/>
</dbReference>
<accession>A0A133PMA1</accession>
<comment type="function">
    <text evidence="1">Nitronate monooxygenase that uses molecular oxygen to catalyze the oxidative denitrification of alkyl nitronates. Acts on propionate 3-nitronate (P3N), the presumed physiological substrate. Probably functions in the detoxification of P3N, a metabolic poison produced by plants and fungi as a defense mechanism.</text>
</comment>
<dbReference type="InterPro" id="IPR004136">
    <property type="entry name" value="NMO"/>
</dbReference>
<sequence>MDLKDLLNIDYPIIQGGMAHIAKGEFAAAVSKAGALGIIGSGGMDKDELRENIKVLRRETDKPFGVNLMMLRPDIDDLVKVILEEDVRVITIGAGTYRRFADDFKRKNIKVIPLISSPLQIKRYEALEPDAYIAEGMEAGGHIGQMTTMTLLPQAVKETNKKIIGAGGIASGKEIFAAEVLGASGVQIGTGFLFTKECPLHENYKNLLLKSNSAKVTVIGNLKGIPMRLIKNKMTREYQKLERENSLMELEGFTLGRLKRAVVNGDVENGSVMTGLSIGSFDRILTVKDFIEKLMKEYQEVKDVYKNKK</sequence>
<dbReference type="AlphaFoldDB" id="A0A133PMA1"/>
<gene>
    <name evidence="6" type="ORF">HMPREF3229_01312</name>
</gene>
<dbReference type="Proteomes" id="UP000070174">
    <property type="component" value="Unassembled WGS sequence"/>
</dbReference>
<evidence type="ECO:0000256" key="4">
    <source>
        <dbReference type="ARBA" id="ARBA00022643"/>
    </source>
</evidence>
<dbReference type="GO" id="GO:0018580">
    <property type="term" value="F:nitronate monooxygenase activity"/>
    <property type="evidence" value="ECO:0007669"/>
    <property type="project" value="InterPro"/>
</dbReference>
<dbReference type="PANTHER" id="PTHR32332">
    <property type="entry name" value="2-NITROPROPANE DIOXYGENASE"/>
    <property type="match status" value="1"/>
</dbReference>
<dbReference type="CDD" id="cd04730">
    <property type="entry name" value="NPD_like"/>
    <property type="match status" value="1"/>
</dbReference>
<evidence type="ECO:0000313" key="7">
    <source>
        <dbReference type="Proteomes" id="UP000070174"/>
    </source>
</evidence>
<evidence type="ECO:0000256" key="2">
    <source>
        <dbReference type="ARBA" id="ARBA00013457"/>
    </source>
</evidence>
<keyword evidence="3" id="KW-0285">Flavoprotein</keyword>
<name>A0A133PMA1_9FIRM</name>
<dbReference type="SUPFAM" id="SSF51412">
    <property type="entry name" value="Inosine monophosphate dehydrogenase (IMPDH)"/>
    <property type="match status" value="1"/>
</dbReference>
<comment type="caution">
    <text evidence="6">The sequence shown here is derived from an EMBL/GenBank/DDBJ whole genome shotgun (WGS) entry which is preliminary data.</text>
</comment>
<dbReference type="InterPro" id="IPR013785">
    <property type="entry name" value="Aldolase_TIM"/>
</dbReference>
<dbReference type="EMBL" id="LRQE01000034">
    <property type="protein sequence ID" value="KXA29686.1"/>
    <property type="molecule type" value="Genomic_DNA"/>
</dbReference>
<keyword evidence="4" id="KW-0288">FMN</keyword>
<proteinExistence type="predicted"/>
<evidence type="ECO:0000256" key="1">
    <source>
        <dbReference type="ARBA" id="ARBA00003535"/>
    </source>
</evidence>
<keyword evidence="5" id="KW-0560">Oxidoreductase</keyword>
<evidence type="ECO:0000256" key="5">
    <source>
        <dbReference type="ARBA" id="ARBA00023002"/>
    </source>
</evidence>
<dbReference type="Gene3D" id="3.20.20.70">
    <property type="entry name" value="Aldolase class I"/>
    <property type="match status" value="1"/>
</dbReference>
<evidence type="ECO:0000256" key="3">
    <source>
        <dbReference type="ARBA" id="ARBA00022630"/>
    </source>
</evidence>
<dbReference type="PATRIC" id="fig|54005.3.peg.1296"/>
<evidence type="ECO:0000313" key="6">
    <source>
        <dbReference type="EMBL" id="KXA29686.1"/>
    </source>
</evidence>
<dbReference type="Pfam" id="PF03060">
    <property type="entry name" value="NMO"/>
    <property type="match status" value="2"/>
</dbReference>